<gene>
    <name evidence="3" type="ORF">DERYTH_LOCUS17954</name>
</gene>
<dbReference type="OrthoDB" id="2396581at2759"/>
<dbReference type="InterPro" id="IPR007560">
    <property type="entry name" value="Restrct_endonuc_IV_Mrr"/>
</dbReference>
<dbReference type="Pfam" id="PF04471">
    <property type="entry name" value="Mrr_cat"/>
    <property type="match status" value="1"/>
</dbReference>
<dbReference type="SUPFAM" id="SSF52980">
    <property type="entry name" value="Restriction endonuclease-like"/>
    <property type="match status" value="1"/>
</dbReference>
<dbReference type="GO" id="GO:0006302">
    <property type="term" value="P:double-strand break repair"/>
    <property type="evidence" value="ECO:0007669"/>
    <property type="project" value="UniProtKB-ARBA"/>
</dbReference>
<reference evidence="3" key="1">
    <citation type="submission" date="2021-06" db="EMBL/GenBank/DDBJ databases">
        <authorList>
            <person name="Kallberg Y."/>
            <person name="Tangrot J."/>
            <person name="Rosling A."/>
        </authorList>
    </citation>
    <scope>NUCLEOTIDE SEQUENCE</scope>
    <source>
        <strain evidence="3">MA453B</strain>
    </source>
</reference>
<proteinExistence type="predicted"/>
<feature type="coiled-coil region" evidence="1">
    <location>
        <begin position="141"/>
        <end position="175"/>
    </location>
</feature>
<sequence length="179" mass="20885">MECEHAFKSNVRIIVRPLIDFWGYGFGGNGGIDIFGNHEGYLILVQCKNYTTAKVSVDEIRAFEGMMLRYPKNTTIGIYVIFVMDGYSRLAIERAESSKLNLLLTNMSNMHQDILNYFSKKLYNNSEKENYIIEGIIYKTKEIIRAMNENHKRKIDVLKEKVDAIIENQKKFERKIEIN</sequence>
<organism evidence="3 4">
    <name type="scientific">Dentiscutata erythropus</name>
    <dbReference type="NCBI Taxonomy" id="1348616"/>
    <lineage>
        <taxon>Eukaryota</taxon>
        <taxon>Fungi</taxon>
        <taxon>Fungi incertae sedis</taxon>
        <taxon>Mucoromycota</taxon>
        <taxon>Glomeromycotina</taxon>
        <taxon>Glomeromycetes</taxon>
        <taxon>Diversisporales</taxon>
        <taxon>Gigasporaceae</taxon>
        <taxon>Dentiscutata</taxon>
    </lineage>
</organism>
<protein>
    <submittedName>
        <fullName evidence="3">152_t:CDS:1</fullName>
    </submittedName>
</protein>
<evidence type="ECO:0000313" key="4">
    <source>
        <dbReference type="Proteomes" id="UP000789405"/>
    </source>
</evidence>
<feature type="domain" description="Restriction endonuclease type IV Mrr" evidence="2">
    <location>
        <begin position="27"/>
        <end position="103"/>
    </location>
</feature>
<evidence type="ECO:0000313" key="3">
    <source>
        <dbReference type="EMBL" id="CAG8762599.1"/>
    </source>
</evidence>
<keyword evidence="1" id="KW-0175">Coiled coil</keyword>
<evidence type="ECO:0000259" key="2">
    <source>
        <dbReference type="Pfam" id="PF04471"/>
    </source>
</evidence>
<accession>A0A9N9NW79</accession>
<dbReference type="GO" id="GO:0003677">
    <property type="term" value="F:DNA binding"/>
    <property type="evidence" value="ECO:0007669"/>
    <property type="project" value="InterPro"/>
</dbReference>
<dbReference type="GO" id="GO:0009307">
    <property type="term" value="P:DNA restriction-modification system"/>
    <property type="evidence" value="ECO:0007669"/>
    <property type="project" value="InterPro"/>
</dbReference>
<dbReference type="AlphaFoldDB" id="A0A9N9NW79"/>
<dbReference type="Proteomes" id="UP000789405">
    <property type="component" value="Unassembled WGS sequence"/>
</dbReference>
<dbReference type="EMBL" id="CAJVPY010017583">
    <property type="protein sequence ID" value="CAG8762599.1"/>
    <property type="molecule type" value="Genomic_DNA"/>
</dbReference>
<keyword evidence="4" id="KW-1185">Reference proteome</keyword>
<name>A0A9N9NW79_9GLOM</name>
<dbReference type="GO" id="GO:0004519">
    <property type="term" value="F:endonuclease activity"/>
    <property type="evidence" value="ECO:0007669"/>
    <property type="project" value="InterPro"/>
</dbReference>
<evidence type="ECO:0000256" key="1">
    <source>
        <dbReference type="SAM" id="Coils"/>
    </source>
</evidence>
<dbReference type="InterPro" id="IPR011335">
    <property type="entry name" value="Restrct_endonuc-II-like"/>
</dbReference>
<comment type="caution">
    <text evidence="3">The sequence shown here is derived from an EMBL/GenBank/DDBJ whole genome shotgun (WGS) entry which is preliminary data.</text>
</comment>